<proteinExistence type="predicted"/>
<organism evidence="1 2">
    <name type="scientific">Agrocybe chaxingu</name>
    <dbReference type="NCBI Taxonomy" id="84603"/>
    <lineage>
        <taxon>Eukaryota</taxon>
        <taxon>Fungi</taxon>
        <taxon>Dikarya</taxon>
        <taxon>Basidiomycota</taxon>
        <taxon>Agaricomycotina</taxon>
        <taxon>Agaricomycetes</taxon>
        <taxon>Agaricomycetidae</taxon>
        <taxon>Agaricales</taxon>
        <taxon>Agaricineae</taxon>
        <taxon>Strophariaceae</taxon>
        <taxon>Agrocybe</taxon>
    </lineage>
</organism>
<dbReference type="AlphaFoldDB" id="A0A9W8JNA4"/>
<gene>
    <name evidence="1" type="ORF">NLJ89_g11673</name>
</gene>
<keyword evidence="2" id="KW-1185">Reference proteome</keyword>
<comment type="caution">
    <text evidence="1">The sequence shown here is derived from an EMBL/GenBank/DDBJ whole genome shotgun (WGS) entry which is preliminary data.</text>
</comment>
<sequence>MIKKHYTGAQITQIDTTYHTSFSRWSAKNEEVLCYKEEHNIAIRWVPTSSKYEEGAKLIRERKYQCAIDELERLAVQRLFEMTKLGQNGVGYKLCEKIVKSLKTRVPAIQSALKRYNDATAALDPPRPPLVWETVVGAATLADFDLLRDTRQDIQALDWAQPANCEGMVMYFGIKRAKEELQRLDVEIRRLLAFLLDNHTDHFHAVADTIGGNPPLAHEIYTRWTSRLKGFTGLLLPRECIGHDPQLNEDVPKPAWYMQLLKITEAVTDLANITEMDDEDGEEDDDGVAEHAGTDALVEVMEQATLDDHPSLT</sequence>
<protein>
    <submittedName>
        <fullName evidence="1">Uncharacterized protein</fullName>
    </submittedName>
</protein>
<reference evidence="1" key="1">
    <citation type="submission" date="2022-07" db="EMBL/GenBank/DDBJ databases">
        <title>Genome Sequence of Agrocybe chaxingu.</title>
        <authorList>
            <person name="Buettner E."/>
        </authorList>
    </citation>
    <scope>NUCLEOTIDE SEQUENCE</scope>
    <source>
        <strain evidence="1">MP-N11</strain>
    </source>
</reference>
<evidence type="ECO:0000313" key="1">
    <source>
        <dbReference type="EMBL" id="KAJ3487859.1"/>
    </source>
</evidence>
<dbReference type="EMBL" id="JANKHO010002887">
    <property type="protein sequence ID" value="KAJ3487859.1"/>
    <property type="molecule type" value="Genomic_DNA"/>
</dbReference>
<evidence type="ECO:0000313" key="2">
    <source>
        <dbReference type="Proteomes" id="UP001148786"/>
    </source>
</evidence>
<name>A0A9W8JNA4_9AGAR</name>
<dbReference type="Proteomes" id="UP001148786">
    <property type="component" value="Unassembled WGS sequence"/>
</dbReference>
<dbReference type="OrthoDB" id="2676448at2759"/>
<accession>A0A9W8JNA4</accession>